<evidence type="ECO:0000256" key="1">
    <source>
        <dbReference type="SAM" id="MobiDB-lite"/>
    </source>
</evidence>
<gene>
    <name evidence="2" type="ORF">MM415B00931_0022</name>
</gene>
<dbReference type="AlphaFoldDB" id="A0A6M3IWT3"/>
<name>A0A6M3IWT3_9ZZZZ</name>
<accession>A0A6M3IWT3</accession>
<sequence length="257" mass="28888">MPVEKDLTPPNPDVEDVENLDANGNPIVAEPAFDWENEANPYRKRYSDSQSQIQPLVRKLSEFAEFDHDTKQWKPKTSPVVTQGDDFEKTMESYDPEFRKALQGYTQKQIKEALAEFKKESAFLSEYTAGVQSGRSKAMEEFGDEFGYVSNGKMNTASPLYQLANEIVINKYASFNPDGTFAKYTNPEAEYLATVEAYAILVKRSKSQTQDKGKLNAIQGKGTKASGVKKDLSYEEYSKLSTTEKDAYDLTQSGGQR</sequence>
<feature type="region of interest" description="Disordered" evidence="1">
    <location>
        <begin position="206"/>
        <end position="226"/>
    </location>
</feature>
<organism evidence="2">
    <name type="scientific">viral metagenome</name>
    <dbReference type="NCBI Taxonomy" id="1070528"/>
    <lineage>
        <taxon>unclassified sequences</taxon>
        <taxon>metagenomes</taxon>
        <taxon>organismal metagenomes</taxon>
    </lineage>
</organism>
<evidence type="ECO:0000313" key="2">
    <source>
        <dbReference type="EMBL" id="QJA61501.1"/>
    </source>
</evidence>
<reference evidence="2" key="1">
    <citation type="submission" date="2020-03" db="EMBL/GenBank/DDBJ databases">
        <title>The deep terrestrial virosphere.</title>
        <authorList>
            <person name="Holmfeldt K."/>
            <person name="Nilsson E."/>
            <person name="Simone D."/>
            <person name="Lopez-Fernandez M."/>
            <person name="Wu X."/>
            <person name="de Brujin I."/>
            <person name="Lundin D."/>
            <person name="Andersson A."/>
            <person name="Bertilsson S."/>
            <person name="Dopson M."/>
        </authorList>
    </citation>
    <scope>NUCLEOTIDE SEQUENCE</scope>
    <source>
        <strain evidence="2">MM415B00931</strain>
    </source>
</reference>
<protein>
    <recommendedName>
        <fullName evidence="3">Capsid assembly protein</fullName>
    </recommendedName>
</protein>
<dbReference type="EMBL" id="MT141443">
    <property type="protein sequence ID" value="QJA61501.1"/>
    <property type="molecule type" value="Genomic_DNA"/>
</dbReference>
<feature type="region of interest" description="Disordered" evidence="1">
    <location>
        <begin position="1"/>
        <end position="25"/>
    </location>
</feature>
<proteinExistence type="predicted"/>
<evidence type="ECO:0008006" key="3">
    <source>
        <dbReference type="Google" id="ProtNLM"/>
    </source>
</evidence>